<dbReference type="EMBL" id="BMIU01000016">
    <property type="protein sequence ID" value="GGF39931.1"/>
    <property type="molecule type" value="Genomic_DNA"/>
</dbReference>
<protein>
    <submittedName>
        <fullName evidence="1">Uncharacterized protein</fullName>
    </submittedName>
</protein>
<gene>
    <name evidence="1" type="ORF">GCM10011339_30580</name>
</gene>
<proteinExistence type="predicted"/>
<comment type="caution">
    <text evidence="1">The sequence shown here is derived from an EMBL/GenBank/DDBJ whole genome shotgun (WGS) entry which is preliminary data.</text>
</comment>
<evidence type="ECO:0000313" key="2">
    <source>
        <dbReference type="Proteomes" id="UP000647339"/>
    </source>
</evidence>
<dbReference type="RefSeq" id="WP_137404781.1">
    <property type="nucleotide sequence ID" value="NZ_BMIU01000016.1"/>
</dbReference>
<dbReference type="Proteomes" id="UP000647339">
    <property type="component" value="Unassembled WGS sequence"/>
</dbReference>
<dbReference type="Gene3D" id="3.40.50.2300">
    <property type="match status" value="2"/>
</dbReference>
<sequence length="300" mass="33214">MKVGLFIPFSGQVSSVEQEIQNGLRIGVTSDGHDEVDFAVQYYQSNGKGDFQRSLQQLESVSGVSLILAVLGGNREPGIMESMKNCRCPVVVINIAKSGNVWNQKLPHVFVNSLYLSSSQFVLANFVKDLLDQQSCVCLSKIDSTTSLLDSDKETGHVGEDLLDYCQDAMDMIKVLEVSSKSLFSASTWFLELENEANMEFVERFQRHFATIPSPYALLAYEIGLLLRNPNQKRHSPSPSGILPALQRVNVTGPRGAINLRTGSPRSSVVYVSKVGTKHKNTVAKREIVFKEEYWEACSG</sequence>
<name>A0ABQ1V5H2_9BACT</name>
<organism evidence="1 2">
    <name type="scientific">Echinicola rosea</name>
    <dbReference type="NCBI Taxonomy" id="1807691"/>
    <lineage>
        <taxon>Bacteria</taxon>
        <taxon>Pseudomonadati</taxon>
        <taxon>Bacteroidota</taxon>
        <taxon>Cytophagia</taxon>
        <taxon>Cytophagales</taxon>
        <taxon>Cyclobacteriaceae</taxon>
        <taxon>Echinicola</taxon>
    </lineage>
</organism>
<keyword evidence="2" id="KW-1185">Reference proteome</keyword>
<accession>A0ABQ1V5H2</accession>
<evidence type="ECO:0000313" key="1">
    <source>
        <dbReference type="EMBL" id="GGF39931.1"/>
    </source>
</evidence>
<dbReference type="InterPro" id="IPR028082">
    <property type="entry name" value="Peripla_BP_I"/>
</dbReference>
<reference evidence="2" key="1">
    <citation type="journal article" date="2019" name="Int. J. Syst. Evol. Microbiol.">
        <title>The Global Catalogue of Microorganisms (GCM) 10K type strain sequencing project: providing services to taxonomists for standard genome sequencing and annotation.</title>
        <authorList>
            <consortium name="The Broad Institute Genomics Platform"/>
            <consortium name="The Broad Institute Genome Sequencing Center for Infectious Disease"/>
            <person name="Wu L."/>
            <person name="Ma J."/>
        </authorList>
    </citation>
    <scope>NUCLEOTIDE SEQUENCE [LARGE SCALE GENOMIC DNA]</scope>
    <source>
        <strain evidence="2">CGMCC 1.15407</strain>
    </source>
</reference>
<dbReference type="SUPFAM" id="SSF53822">
    <property type="entry name" value="Periplasmic binding protein-like I"/>
    <property type="match status" value="1"/>
</dbReference>